<keyword evidence="1" id="KW-1133">Transmembrane helix</keyword>
<gene>
    <name evidence="2" type="ORF">IDJ77_25315</name>
</gene>
<dbReference type="RefSeq" id="WP_191191785.1">
    <property type="nucleotide sequence ID" value="NZ_JACWMY010000016.1"/>
</dbReference>
<reference evidence="2 3" key="1">
    <citation type="submission" date="2020-09" db="EMBL/GenBank/DDBJ databases">
        <title>Novel species of Mucilaginibacter isolated from a glacier on the Tibetan Plateau.</title>
        <authorList>
            <person name="Liu Q."/>
            <person name="Xin Y.-H."/>
        </authorList>
    </citation>
    <scope>NUCLEOTIDE SEQUENCE [LARGE SCALE GENOMIC DNA]</scope>
    <source>
        <strain evidence="2 3">ZT4R22</strain>
    </source>
</reference>
<dbReference type="EMBL" id="JACWMY010000016">
    <property type="protein sequence ID" value="MBD1367156.1"/>
    <property type="molecule type" value="Genomic_DNA"/>
</dbReference>
<keyword evidence="1" id="KW-0472">Membrane</keyword>
<name>A0ABR7WXY3_9SPHI</name>
<evidence type="ECO:0000256" key="1">
    <source>
        <dbReference type="SAM" id="Phobius"/>
    </source>
</evidence>
<keyword evidence="3" id="KW-1185">Reference proteome</keyword>
<proteinExistence type="predicted"/>
<keyword evidence="1" id="KW-0812">Transmembrane</keyword>
<evidence type="ECO:0000313" key="2">
    <source>
        <dbReference type="EMBL" id="MBD1367156.1"/>
    </source>
</evidence>
<evidence type="ECO:0008006" key="4">
    <source>
        <dbReference type="Google" id="ProtNLM"/>
    </source>
</evidence>
<comment type="caution">
    <text evidence="2">The sequence shown here is derived from an EMBL/GenBank/DDBJ whole genome shotgun (WGS) entry which is preliminary data.</text>
</comment>
<accession>A0ABR7WXY3</accession>
<feature type="transmembrane region" description="Helical" evidence="1">
    <location>
        <begin position="44"/>
        <end position="67"/>
    </location>
</feature>
<protein>
    <recommendedName>
        <fullName evidence="4">Outer membrane protein with beta-barrel domain</fullName>
    </recommendedName>
</protein>
<evidence type="ECO:0000313" key="3">
    <source>
        <dbReference type="Proteomes" id="UP000606600"/>
    </source>
</evidence>
<dbReference type="Proteomes" id="UP000606600">
    <property type="component" value="Unassembled WGS sequence"/>
</dbReference>
<sequence>MDEQFDEKLKSRITEVFDNYEFPPADEAWLELRKKFPVKQERKIAWLWWSSAAAILLVFLGVGLWLINKPDASTNLAVNHNQPLNHATKQTDSVKHAEAVQNNVASAQPQQGNINDTSINTNRATKGQALTPAASDTYITGNNKPAGKQYAPFGNANALPVVVDGNKNTSIAKQDQNATTVAATPPVNKQAPVNTTTLPDVQKPAIVKTDQQQVAKIDVPVTINSQTDAANGKASPVITKQPVKTIDDLFKDSKPQIAQQKADKKELKKVNFSVYAATYINYAEGSANQVNAGAGFTSDIRLGKRVKLSTGISLAQNTLSYAGLPPATGVDSRAFAAAAAPDIKQSGSFSPAASVAELKNYNASLVGLDIPINIKYEFNPEKSDTYVSAGLSSGTFIDERYTYRYAYHNNSFGNNSVTTQDQTSTKSFNSFYFGKTLNLSFGTGFPIGKTNRLVIEPFLKYPLGGMGTQSIHFGSGGVNLKFNFKATKK</sequence>
<organism evidence="2 3">
    <name type="scientific">Mucilaginibacter pankratovii</name>
    <dbReference type="NCBI Taxonomy" id="2772110"/>
    <lineage>
        <taxon>Bacteria</taxon>
        <taxon>Pseudomonadati</taxon>
        <taxon>Bacteroidota</taxon>
        <taxon>Sphingobacteriia</taxon>
        <taxon>Sphingobacteriales</taxon>
        <taxon>Sphingobacteriaceae</taxon>
        <taxon>Mucilaginibacter</taxon>
    </lineage>
</organism>